<organism evidence="4 5">
    <name type="scientific">Actinoplanes awajinensis subsp. mycoplanecinus</name>
    <dbReference type="NCBI Taxonomy" id="135947"/>
    <lineage>
        <taxon>Bacteria</taxon>
        <taxon>Bacillati</taxon>
        <taxon>Actinomycetota</taxon>
        <taxon>Actinomycetes</taxon>
        <taxon>Micromonosporales</taxon>
        <taxon>Micromonosporaceae</taxon>
        <taxon>Actinoplanes</taxon>
    </lineage>
</organism>
<dbReference type="InterPro" id="IPR036195">
    <property type="entry name" value="AbfB_ABD_sf"/>
</dbReference>
<evidence type="ECO:0000256" key="2">
    <source>
        <dbReference type="SAM" id="Phobius"/>
    </source>
</evidence>
<accession>A0A124G8J9</accession>
<comment type="caution">
    <text evidence="4">The sequence shown here is derived from an EMBL/GenBank/DDBJ whole genome shotgun (WGS) entry which is preliminary data.</text>
</comment>
<keyword evidence="2" id="KW-1133">Transmembrane helix</keyword>
<dbReference type="Gene3D" id="2.80.10.50">
    <property type="match status" value="1"/>
</dbReference>
<dbReference type="RefSeq" id="WP_067702451.1">
    <property type="nucleotide sequence ID" value="NZ_LLZH01000308.1"/>
</dbReference>
<sequence length="207" mass="21918">MTIYGSGGTGTPARRGLHPGVLALAVGAAIIVVAAFAYIAMRSPADAPPAAASAPSPAAASAAPPAASPSAADPKGLSTGSWLVSPADDEDSYLIATGEYAAISQVPTALTVVAGLGDDSCFSFRDEDGDYLRHFDYRLRFDPKEDKDLFRSDATFCAEDDQPAGSFRVRSKNYPEYFLHRRDTKLYIDKPSGDDFEAESTFTLRAP</sequence>
<dbReference type="GO" id="GO:0046373">
    <property type="term" value="P:L-arabinose metabolic process"/>
    <property type="evidence" value="ECO:0007669"/>
    <property type="project" value="InterPro"/>
</dbReference>
<reference evidence="4 5" key="1">
    <citation type="submission" date="2015-10" db="EMBL/GenBank/DDBJ databases">
        <authorList>
            <person name="Gilbert D.G."/>
        </authorList>
    </citation>
    <scope>NUCLEOTIDE SEQUENCE [LARGE SCALE GENOMIC DNA]</scope>
    <source>
        <strain evidence="4 5">NRRL B-16712</strain>
    </source>
</reference>
<gene>
    <name evidence="4" type="ORF">ADL15_38835</name>
</gene>
<keyword evidence="2" id="KW-0472">Membrane</keyword>
<keyword evidence="2" id="KW-0812">Transmembrane</keyword>
<keyword evidence="5" id="KW-1185">Reference proteome</keyword>
<evidence type="ECO:0000259" key="3">
    <source>
        <dbReference type="Pfam" id="PF05270"/>
    </source>
</evidence>
<dbReference type="OrthoDB" id="8611574at2"/>
<dbReference type="AlphaFoldDB" id="A0A124G8J9"/>
<dbReference type="Proteomes" id="UP000053244">
    <property type="component" value="Unassembled WGS sequence"/>
</dbReference>
<dbReference type="InterPro" id="IPR007934">
    <property type="entry name" value="AbfB_ABD"/>
</dbReference>
<dbReference type="EMBL" id="LLZH01000308">
    <property type="protein sequence ID" value="KUL26170.1"/>
    <property type="molecule type" value="Genomic_DNA"/>
</dbReference>
<evidence type="ECO:0000256" key="1">
    <source>
        <dbReference type="SAM" id="MobiDB-lite"/>
    </source>
</evidence>
<feature type="transmembrane region" description="Helical" evidence="2">
    <location>
        <begin position="21"/>
        <end position="41"/>
    </location>
</feature>
<dbReference type="SUPFAM" id="SSF110221">
    <property type="entry name" value="AbfB domain"/>
    <property type="match status" value="1"/>
</dbReference>
<evidence type="ECO:0000313" key="4">
    <source>
        <dbReference type="EMBL" id="KUL26170.1"/>
    </source>
</evidence>
<name>A0A124G8J9_9ACTN</name>
<protein>
    <recommendedName>
        <fullName evidence="3">Alpha-L-arabinofuranosidase B arabinose-binding domain-containing protein</fullName>
    </recommendedName>
</protein>
<feature type="domain" description="Alpha-L-arabinofuranosidase B arabinose-binding" evidence="3">
    <location>
        <begin position="107"/>
        <end position="203"/>
    </location>
</feature>
<dbReference type="GO" id="GO:0046556">
    <property type="term" value="F:alpha-L-arabinofuranosidase activity"/>
    <property type="evidence" value="ECO:0007669"/>
    <property type="project" value="InterPro"/>
</dbReference>
<dbReference type="Pfam" id="PF05270">
    <property type="entry name" value="AbfB"/>
    <property type="match status" value="1"/>
</dbReference>
<feature type="region of interest" description="Disordered" evidence="1">
    <location>
        <begin position="50"/>
        <end position="74"/>
    </location>
</feature>
<proteinExistence type="predicted"/>
<evidence type="ECO:0000313" key="5">
    <source>
        <dbReference type="Proteomes" id="UP000053244"/>
    </source>
</evidence>